<protein>
    <submittedName>
        <fullName evidence="2">Uncharacterized protein</fullName>
    </submittedName>
</protein>
<name>A0A7T2GKR6_9SPHN</name>
<reference evidence="2 3" key="1">
    <citation type="submission" date="2020-11" db="EMBL/GenBank/DDBJ databases">
        <title>Genome seq and assembly of Sphingosinicella sp.</title>
        <authorList>
            <person name="Chhetri G."/>
        </authorList>
    </citation>
    <scope>NUCLEOTIDE SEQUENCE [LARGE SCALE GENOMIC DNA]</scope>
    <source>
        <strain evidence="2 3">UDD2</strain>
    </source>
</reference>
<dbReference type="EMBL" id="CP065592">
    <property type="protein sequence ID" value="QPQ55592.1"/>
    <property type="molecule type" value="Genomic_DNA"/>
</dbReference>
<keyword evidence="3" id="KW-1185">Reference proteome</keyword>
<feature type="compositionally biased region" description="Basic and acidic residues" evidence="1">
    <location>
        <begin position="24"/>
        <end position="45"/>
    </location>
</feature>
<proteinExistence type="predicted"/>
<dbReference type="RefSeq" id="WP_200972264.1">
    <property type="nucleotide sequence ID" value="NZ_CP065592.1"/>
</dbReference>
<evidence type="ECO:0000313" key="2">
    <source>
        <dbReference type="EMBL" id="QPQ55592.1"/>
    </source>
</evidence>
<dbReference type="AlphaFoldDB" id="A0A7T2GKR6"/>
<evidence type="ECO:0000256" key="1">
    <source>
        <dbReference type="SAM" id="MobiDB-lite"/>
    </source>
</evidence>
<sequence length="153" mass="16718">MTAKKSETGVNLKDNAPEGYDLSEAEKAKARTEGAKDAEKEAAKDTYRYLTDGQLPGDPPKHQYFGADDIMQFEPLLGLGVEAFEDAVDAKADNPIPEEKAAGLLRLERNGQNRTAYVKALMKRLGLKTKEELYAVSPGGPDYTNDVTPITKL</sequence>
<feature type="region of interest" description="Disordered" evidence="1">
    <location>
        <begin position="1"/>
        <end position="45"/>
    </location>
</feature>
<evidence type="ECO:0000313" key="3">
    <source>
        <dbReference type="Proteomes" id="UP000594873"/>
    </source>
</evidence>
<dbReference type="Proteomes" id="UP000594873">
    <property type="component" value="Chromosome"/>
</dbReference>
<organism evidence="2 3">
    <name type="scientific">Allosphingosinicella flava</name>
    <dbReference type="NCBI Taxonomy" id="2771430"/>
    <lineage>
        <taxon>Bacteria</taxon>
        <taxon>Pseudomonadati</taxon>
        <taxon>Pseudomonadota</taxon>
        <taxon>Alphaproteobacteria</taxon>
        <taxon>Sphingomonadales</taxon>
        <taxon>Sphingomonadaceae</taxon>
        <taxon>Allosphingosinicella</taxon>
    </lineage>
</organism>
<accession>A0A7T2GKR6</accession>
<dbReference type="KEGG" id="sflv:IC614_03040"/>
<gene>
    <name evidence="2" type="ORF">IC614_03040</name>
</gene>